<evidence type="ECO:0000313" key="13">
    <source>
        <dbReference type="Proteomes" id="UP000518752"/>
    </source>
</evidence>
<organism evidence="12 13">
    <name type="scientific">Collybiopsis confluens</name>
    <dbReference type="NCBI Taxonomy" id="2823264"/>
    <lineage>
        <taxon>Eukaryota</taxon>
        <taxon>Fungi</taxon>
        <taxon>Dikarya</taxon>
        <taxon>Basidiomycota</taxon>
        <taxon>Agaricomycotina</taxon>
        <taxon>Agaricomycetes</taxon>
        <taxon>Agaricomycetidae</taxon>
        <taxon>Agaricales</taxon>
        <taxon>Marasmiineae</taxon>
        <taxon>Omphalotaceae</taxon>
        <taxon>Collybiopsis</taxon>
    </lineage>
</organism>
<keyword evidence="13" id="KW-1185">Reference proteome</keyword>
<reference evidence="12 13" key="1">
    <citation type="journal article" date="2020" name="ISME J.">
        <title>Uncovering the hidden diversity of litter-decomposition mechanisms in mushroom-forming fungi.</title>
        <authorList>
            <person name="Floudas D."/>
            <person name="Bentzer J."/>
            <person name="Ahren D."/>
            <person name="Johansson T."/>
            <person name="Persson P."/>
            <person name="Tunlid A."/>
        </authorList>
    </citation>
    <scope>NUCLEOTIDE SEQUENCE [LARGE SCALE GENOMIC DNA]</scope>
    <source>
        <strain evidence="12 13">CBS 406.79</strain>
    </source>
</reference>
<dbReference type="SUPFAM" id="SSF47370">
    <property type="entry name" value="Bromodomain"/>
    <property type="match status" value="2"/>
</dbReference>
<name>A0A8H5HB26_9AGAR</name>
<feature type="domain" description="BAH" evidence="11">
    <location>
        <begin position="461"/>
        <end position="595"/>
    </location>
</feature>
<dbReference type="SMART" id="SM00439">
    <property type="entry name" value="BAH"/>
    <property type="match status" value="1"/>
</dbReference>
<feature type="domain" description="Bromo" evidence="10">
    <location>
        <begin position="47"/>
        <end position="117"/>
    </location>
</feature>
<comment type="caution">
    <text evidence="12">The sequence shown here is derived from an EMBL/GenBank/DDBJ whole genome shotgun (WGS) entry which is preliminary data.</text>
</comment>
<dbReference type="AlphaFoldDB" id="A0A8H5HB26"/>
<feature type="compositionally biased region" description="Basic and acidic residues" evidence="9">
    <location>
        <begin position="161"/>
        <end position="182"/>
    </location>
</feature>
<keyword evidence="7" id="KW-0539">Nucleus</keyword>
<evidence type="ECO:0000256" key="1">
    <source>
        <dbReference type="ARBA" id="ARBA00004123"/>
    </source>
</evidence>
<evidence type="ECO:0000256" key="6">
    <source>
        <dbReference type="ARBA" id="ARBA00023163"/>
    </source>
</evidence>
<dbReference type="Pfam" id="PF01426">
    <property type="entry name" value="BAH"/>
    <property type="match status" value="1"/>
</dbReference>
<feature type="region of interest" description="Disordered" evidence="9">
    <location>
        <begin position="137"/>
        <end position="182"/>
    </location>
</feature>
<dbReference type="GO" id="GO:0003682">
    <property type="term" value="F:chromatin binding"/>
    <property type="evidence" value="ECO:0007669"/>
    <property type="project" value="InterPro"/>
</dbReference>
<feature type="region of interest" description="Disordered" evidence="9">
    <location>
        <begin position="825"/>
        <end position="864"/>
    </location>
</feature>
<gene>
    <name evidence="12" type="ORF">D9757_007239</name>
</gene>
<evidence type="ECO:0008006" key="14">
    <source>
        <dbReference type="Google" id="ProtNLM"/>
    </source>
</evidence>
<dbReference type="GO" id="GO:0016586">
    <property type="term" value="C:RSC-type complex"/>
    <property type="evidence" value="ECO:0007669"/>
    <property type="project" value="InterPro"/>
</dbReference>
<proteinExistence type="predicted"/>
<dbReference type="CDD" id="cd04369">
    <property type="entry name" value="Bromodomain"/>
    <property type="match status" value="1"/>
</dbReference>
<keyword evidence="5 8" id="KW-0103">Bromodomain</keyword>
<evidence type="ECO:0000313" key="12">
    <source>
        <dbReference type="EMBL" id="KAF5379930.1"/>
    </source>
</evidence>
<comment type="subcellular location">
    <subcellularLocation>
        <location evidence="1">Nucleus</location>
    </subcellularLocation>
</comment>
<dbReference type="GO" id="GO:0006368">
    <property type="term" value="P:transcription elongation by RNA polymerase II"/>
    <property type="evidence" value="ECO:0007669"/>
    <property type="project" value="TreeGrafter"/>
</dbReference>
<dbReference type="PANTHER" id="PTHR16062:SF21">
    <property type="entry name" value="CHROMATIN STRUCTURE-REMODELING COMPLEX SUBUNIT RSC1-RELATED"/>
    <property type="match status" value="1"/>
</dbReference>
<evidence type="ECO:0000256" key="5">
    <source>
        <dbReference type="ARBA" id="ARBA00023117"/>
    </source>
</evidence>
<evidence type="ECO:0000259" key="11">
    <source>
        <dbReference type="PROSITE" id="PS51038"/>
    </source>
</evidence>
<dbReference type="Pfam" id="PF00439">
    <property type="entry name" value="Bromodomain"/>
    <property type="match status" value="2"/>
</dbReference>
<accession>A0A8H5HB26</accession>
<evidence type="ECO:0000256" key="7">
    <source>
        <dbReference type="ARBA" id="ARBA00023242"/>
    </source>
</evidence>
<keyword evidence="6" id="KW-0804">Transcription</keyword>
<evidence type="ECO:0000256" key="4">
    <source>
        <dbReference type="ARBA" id="ARBA00023015"/>
    </source>
</evidence>
<dbReference type="SMART" id="SM00297">
    <property type="entry name" value="BROMO"/>
    <property type="match status" value="1"/>
</dbReference>
<dbReference type="PROSITE" id="PS51038">
    <property type="entry name" value="BAH"/>
    <property type="match status" value="1"/>
</dbReference>
<dbReference type="PANTHER" id="PTHR16062">
    <property type="entry name" value="SWI/SNF-RELATED"/>
    <property type="match status" value="1"/>
</dbReference>
<dbReference type="InterPro" id="IPR036427">
    <property type="entry name" value="Bromodomain-like_sf"/>
</dbReference>
<keyword evidence="3" id="KW-0156">Chromatin regulator</keyword>
<dbReference type="PROSITE" id="PS50014">
    <property type="entry name" value="BROMODOMAIN_2"/>
    <property type="match status" value="1"/>
</dbReference>
<dbReference type="GO" id="GO:0006338">
    <property type="term" value="P:chromatin remodeling"/>
    <property type="evidence" value="ECO:0007669"/>
    <property type="project" value="InterPro"/>
</dbReference>
<protein>
    <recommendedName>
        <fullName evidence="14">Bromo domain-containing protein</fullName>
    </recommendedName>
</protein>
<dbReference type="Gene3D" id="2.30.30.490">
    <property type="match status" value="1"/>
</dbReference>
<sequence length="864" mass="95464">MTLSPSQKASIASVLNDILTAVAPPPSKQKTGELGVGGHGAGSGRGRRRVLSAMFLTLLDRNDWAEYYELIPNPRALHPIRDMLAEDKYTDALEVFTDLSLVFWNAIFYNEKDRHVSTKDAAVLKDLLHASWAKYTDLPQPRSHSPPPESAQKAYPEVEVEEKRKEEDRERQKELDVELERKEKEKEAQVQEVLVKVDDSAPIVVDNGPVVDIVEVEEVLNETSESEGDNADPPDSVSLELGVDYHSLDIDNDTIVRHLDSSLPRWPGFDQCNAAGWLVDGNTEVYSALLHAIKGHKDVVGNRFASALEAIPDTIKGPTAATREKPISLKVIEARVKSNSYSTAASFDADMMLLFEKGRRWWEPTPTNSFTPPGKPSPNSKEEYAKLLILQRLYQALTSLVDRPALGLPYSSETNFASLRVGPGRVNGRVSDAPNVTSGSKGIETITTGRISLDQVRYKGWTMRVGDWVHLANGSDGSSGRPIVAQVWKVWKKVNESESGSGQVPEDQYGVTVCWYYRPQETFHSPTRVFWENEVFKSNHFASHPISDVIEPIFVQSSRDHIRGRPRGVEWYPGWPLYICDSRYSYSKGQRAYRNYVKSVNGQLVVKKDPSSSSPFARIKNWNLCMPPELLENQPSKMSKLGRSVFTFERTVFPRRLSSPFVGGSASGAPGALVQDDGSDDRGPTKGALIGLAANAGAINGVFQQYANAGSYQAYLQYYSNQQHAAASPTAVTAKSSKPDRTMTASAAAHGSQFDLTKLPSETTCHFTRDPETGLLLWFSAPPVNAPGRRAATTPGHSLSYLHWRAMKLNSAKKGGQVRETWNEGTLGKRKGSAEEAQVNGVNGSMDNGSEYPDSLKKQKQVQR</sequence>
<evidence type="ECO:0000256" key="3">
    <source>
        <dbReference type="ARBA" id="ARBA00022853"/>
    </source>
</evidence>
<dbReference type="Proteomes" id="UP000518752">
    <property type="component" value="Unassembled WGS sequence"/>
</dbReference>
<evidence type="ECO:0000256" key="9">
    <source>
        <dbReference type="SAM" id="MobiDB-lite"/>
    </source>
</evidence>
<evidence type="ECO:0000256" key="2">
    <source>
        <dbReference type="ARBA" id="ARBA00022737"/>
    </source>
</evidence>
<dbReference type="OrthoDB" id="1742084at2759"/>
<keyword evidence="2" id="KW-0677">Repeat</keyword>
<dbReference type="Gene3D" id="1.20.920.10">
    <property type="entry name" value="Bromodomain-like"/>
    <property type="match status" value="2"/>
</dbReference>
<dbReference type="InterPro" id="IPR001487">
    <property type="entry name" value="Bromodomain"/>
</dbReference>
<keyword evidence="4" id="KW-0805">Transcription regulation</keyword>
<feature type="region of interest" description="Disordered" evidence="9">
    <location>
        <begin position="663"/>
        <end position="682"/>
    </location>
</feature>
<dbReference type="InterPro" id="IPR001025">
    <property type="entry name" value="BAH_dom"/>
</dbReference>
<feature type="region of interest" description="Disordered" evidence="9">
    <location>
        <begin position="23"/>
        <end position="42"/>
    </location>
</feature>
<evidence type="ECO:0000256" key="8">
    <source>
        <dbReference type="PROSITE-ProRule" id="PRU00035"/>
    </source>
</evidence>
<dbReference type="EMBL" id="JAACJN010000067">
    <property type="protein sequence ID" value="KAF5379930.1"/>
    <property type="molecule type" value="Genomic_DNA"/>
</dbReference>
<dbReference type="InterPro" id="IPR043151">
    <property type="entry name" value="BAH_sf"/>
</dbReference>
<dbReference type="InterPro" id="IPR037382">
    <property type="entry name" value="Rsc/polybromo"/>
</dbReference>
<evidence type="ECO:0000259" key="10">
    <source>
        <dbReference type="PROSITE" id="PS50014"/>
    </source>
</evidence>